<feature type="chain" id="PRO_5041278999" evidence="2">
    <location>
        <begin position="22"/>
        <end position="219"/>
    </location>
</feature>
<evidence type="ECO:0000313" key="4">
    <source>
        <dbReference type="Proteomes" id="UP001177023"/>
    </source>
</evidence>
<protein>
    <submittedName>
        <fullName evidence="3">Uncharacterized protein</fullName>
    </submittedName>
</protein>
<evidence type="ECO:0000256" key="2">
    <source>
        <dbReference type="SAM" id="SignalP"/>
    </source>
</evidence>
<sequence length="219" mass="23982">MLFRSLCLAAIVYSGALQAQSEPELEPAVRVVRFQVTYLEARVSELSGVRKFSSLLRNSVLASLRFINKHWLICGGSELDKKSTDCGKAQVTGESFGASGYKINATFIAERDPIKNAKVEATSTVLAVVQIGLKGGIFQYTNALKILGKPSQDLPFEEAFFCNRGSVLVNGDRCRKLLSKRLRDSPLPLHPQTPQHTPSSDDALTVEEPAIDLRGLAKF</sequence>
<keyword evidence="4" id="KW-1185">Reference proteome</keyword>
<reference evidence="3" key="1">
    <citation type="submission" date="2023-06" db="EMBL/GenBank/DDBJ databases">
        <authorList>
            <person name="Delattre M."/>
        </authorList>
    </citation>
    <scope>NUCLEOTIDE SEQUENCE</scope>
    <source>
        <strain evidence="3">AF72</strain>
    </source>
</reference>
<comment type="caution">
    <text evidence="3">The sequence shown here is derived from an EMBL/GenBank/DDBJ whole genome shotgun (WGS) entry which is preliminary data.</text>
</comment>
<evidence type="ECO:0000256" key="1">
    <source>
        <dbReference type="SAM" id="MobiDB-lite"/>
    </source>
</evidence>
<feature type="non-terminal residue" evidence="3">
    <location>
        <position position="1"/>
    </location>
</feature>
<dbReference type="EMBL" id="CATQJA010002708">
    <property type="protein sequence ID" value="CAJ0586429.1"/>
    <property type="molecule type" value="Genomic_DNA"/>
</dbReference>
<feature type="signal peptide" evidence="2">
    <location>
        <begin position="1"/>
        <end position="21"/>
    </location>
</feature>
<name>A0AA36GAK9_9BILA</name>
<keyword evidence="2" id="KW-0732">Signal</keyword>
<feature type="region of interest" description="Disordered" evidence="1">
    <location>
        <begin position="185"/>
        <end position="204"/>
    </location>
</feature>
<accession>A0AA36GAK9</accession>
<feature type="compositionally biased region" description="Polar residues" evidence="1">
    <location>
        <begin position="192"/>
        <end position="202"/>
    </location>
</feature>
<dbReference type="AlphaFoldDB" id="A0AA36GAK9"/>
<gene>
    <name evidence="3" type="ORF">MSPICULIGERA_LOCUS24434</name>
</gene>
<proteinExistence type="predicted"/>
<organism evidence="3 4">
    <name type="scientific">Mesorhabditis spiculigera</name>
    <dbReference type="NCBI Taxonomy" id="96644"/>
    <lineage>
        <taxon>Eukaryota</taxon>
        <taxon>Metazoa</taxon>
        <taxon>Ecdysozoa</taxon>
        <taxon>Nematoda</taxon>
        <taxon>Chromadorea</taxon>
        <taxon>Rhabditida</taxon>
        <taxon>Rhabditina</taxon>
        <taxon>Rhabditomorpha</taxon>
        <taxon>Rhabditoidea</taxon>
        <taxon>Rhabditidae</taxon>
        <taxon>Mesorhabditinae</taxon>
        <taxon>Mesorhabditis</taxon>
    </lineage>
</organism>
<evidence type="ECO:0000313" key="3">
    <source>
        <dbReference type="EMBL" id="CAJ0586429.1"/>
    </source>
</evidence>
<dbReference type="Proteomes" id="UP001177023">
    <property type="component" value="Unassembled WGS sequence"/>
</dbReference>